<evidence type="ECO:0000313" key="2">
    <source>
        <dbReference type="EnsemblPlants" id="AES79006"/>
    </source>
</evidence>
<reference evidence="2" key="3">
    <citation type="submission" date="2015-04" db="UniProtKB">
        <authorList>
            <consortium name="EnsemblPlants"/>
        </authorList>
    </citation>
    <scope>IDENTIFICATION</scope>
    <source>
        <strain evidence="2">cv. Jemalong A17</strain>
    </source>
</reference>
<dbReference type="HOGENOM" id="CLU_2501377_0_0_1"/>
<evidence type="ECO:0000313" key="1">
    <source>
        <dbReference type="EMBL" id="AES79006.1"/>
    </source>
</evidence>
<proteinExistence type="predicted"/>
<dbReference type="PaxDb" id="3880-AES79006"/>
<sequence length="86" mass="9869">MQSASTEVEERFSNQLKKHLSKSLVNNGFNLRRTRSHEFDTESNLFQDSKKKALIHAQNQGGKANKCKQSTNSKMCYCFNDCYSNS</sequence>
<dbReference type="AlphaFoldDB" id="G7KY29"/>
<reference evidence="1 3" key="2">
    <citation type="journal article" date="2014" name="BMC Genomics">
        <title>An improved genome release (version Mt4.0) for the model legume Medicago truncatula.</title>
        <authorList>
            <person name="Tang H."/>
            <person name="Krishnakumar V."/>
            <person name="Bidwell S."/>
            <person name="Rosen B."/>
            <person name="Chan A."/>
            <person name="Zhou S."/>
            <person name="Gentzbittel L."/>
            <person name="Childs K.L."/>
            <person name="Yandell M."/>
            <person name="Gundlach H."/>
            <person name="Mayer K.F."/>
            <person name="Schwartz D.C."/>
            <person name="Town C.D."/>
        </authorList>
    </citation>
    <scope>GENOME REANNOTATION</scope>
    <source>
        <strain evidence="2 3">cv. Jemalong A17</strain>
    </source>
</reference>
<name>G7KY29_MEDTR</name>
<protein>
    <submittedName>
        <fullName evidence="1 2">Uncharacterized protein</fullName>
    </submittedName>
</protein>
<organism evidence="1 3">
    <name type="scientific">Medicago truncatula</name>
    <name type="common">Barrel medic</name>
    <name type="synonym">Medicago tribuloides</name>
    <dbReference type="NCBI Taxonomy" id="3880"/>
    <lineage>
        <taxon>Eukaryota</taxon>
        <taxon>Viridiplantae</taxon>
        <taxon>Streptophyta</taxon>
        <taxon>Embryophyta</taxon>
        <taxon>Tracheophyta</taxon>
        <taxon>Spermatophyta</taxon>
        <taxon>Magnoliopsida</taxon>
        <taxon>eudicotyledons</taxon>
        <taxon>Gunneridae</taxon>
        <taxon>Pentapetalae</taxon>
        <taxon>rosids</taxon>
        <taxon>fabids</taxon>
        <taxon>Fabales</taxon>
        <taxon>Fabaceae</taxon>
        <taxon>Papilionoideae</taxon>
        <taxon>50 kb inversion clade</taxon>
        <taxon>NPAAA clade</taxon>
        <taxon>Hologalegina</taxon>
        <taxon>IRL clade</taxon>
        <taxon>Trifolieae</taxon>
        <taxon>Medicago</taxon>
    </lineage>
</organism>
<gene>
    <name evidence="1" type="ordered locus">MTR_7g052320</name>
</gene>
<keyword evidence="3" id="KW-1185">Reference proteome</keyword>
<dbReference type="Proteomes" id="UP000002051">
    <property type="component" value="Unassembled WGS sequence"/>
</dbReference>
<dbReference type="EMBL" id="CM001223">
    <property type="protein sequence ID" value="AES79006.1"/>
    <property type="molecule type" value="Genomic_DNA"/>
</dbReference>
<dbReference type="EnsemblPlants" id="AES79006">
    <property type="protein sequence ID" value="AES79006"/>
    <property type="gene ID" value="MTR_7g052320"/>
</dbReference>
<accession>G7KY29</accession>
<reference evidence="1 3" key="1">
    <citation type="journal article" date="2011" name="Nature">
        <title>The Medicago genome provides insight into the evolution of rhizobial symbioses.</title>
        <authorList>
            <person name="Young N.D."/>
            <person name="Debelle F."/>
            <person name="Oldroyd G.E."/>
            <person name="Geurts R."/>
            <person name="Cannon S.B."/>
            <person name="Udvardi M.K."/>
            <person name="Benedito V.A."/>
            <person name="Mayer K.F."/>
            <person name="Gouzy J."/>
            <person name="Schoof H."/>
            <person name="Van de Peer Y."/>
            <person name="Proost S."/>
            <person name="Cook D.R."/>
            <person name="Meyers B.C."/>
            <person name="Spannagl M."/>
            <person name="Cheung F."/>
            <person name="De Mita S."/>
            <person name="Krishnakumar V."/>
            <person name="Gundlach H."/>
            <person name="Zhou S."/>
            <person name="Mudge J."/>
            <person name="Bharti A.K."/>
            <person name="Murray J.D."/>
            <person name="Naoumkina M.A."/>
            <person name="Rosen B."/>
            <person name="Silverstein K.A."/>
            <person name="Tang H."/>
            <person name="Rombauts S."/>
            <person name="Zhao P.X."/>
            <person name="Zhou P."/>
            <person name="Barbe V."/>
            <person name="Bardou P."/>
            <person name="Bechner M."/>
            <person name="Bellec A."/>
            <person name="Berger A."/>
            <person name="Berges H."/>
            <person name="Bidwell S."/>
            <person name="Bisseling T."/>
            <person name="Choisne N."/>
            <person name="Couloux A."/>
            <person name="Denny R."/>
            <person name="Deshpande S."/>
            <person name="Dai X."/>
            <person name="Doyle J.J."/>
            <person name="Dudez A.M."/>
            <person name="Farmer A.D."/>
            <person name="Fouteau S."/>
            <person name="Franken C."/>
            <person name="Gibelin C."/>
            <person name="Gish J."/>
            <person name="Goldstein S."/>
            <person name="Gonzalez A.J."/>
            <person name="Green P.J."/>
            <person name="Hallab A."/>
            <person name="Hartog M."/>
            <person name="Hua A."/>
            <person name="Humphray S.J."/>
            <person name="Jeong D.H."/>
            <person name="Jing Y."/>
            <person name="Jocker A."/>
            <person name="Kenton S.M."/>
            <person name="Kim D.J."/>
            <person name="Klee K."/>
            <person name="Lai H."/>
            <person name="Lang C."/>
            <person name="Lin S."/>
            <person name="Macmil S.L."/>
            <person name="Magdelenat G."/>
            <person name="Matthews L."/>
            <person name="McCorrison J."/>
            <person name="Monaghan E.L."/>
            <person name="Mun J.H."/>
            <person name="Najar F.Z."/>
            <person name="Nicholson C."/>
            <person name="Noirot C."/>
            <person name="O'Bleness M."/>
            <person name="Paule C.R."/>
            <person name="Poulain J."/>
            <person name="Prion F."/>
            <person name="Qin B."/>
            <person name="Qu C."/>
            <person name="Retzel E.F."/>
            <person name="Riddle C."/>
            <person name="Sallet E."/>
            <person name="Samain S."/>
            <person name="Samson N."/>
            <person name="Sanders I."/>
            <person name="Saurat O."/>
            <person name="Scarpelli C."/>
            <person name="Schiex T."/>
            <person name="Segurens B."/>
            <person name="Severin A.J."/>
            <person name="Sherrier D.J."/>
            <person name="Shi R."/>
            <person name="Sims S."/>
            <person name="Singer S.R."/>
            <person name="Sinharoy S."/>
            <person name="Sterck L."/>
            <person name="Viollet A."/>
            <person name="Wang B.B."/>
            <person name="Wang K."/>
            <person name="Wang M."/>
            <person name="Wang X."/>
            <person name="Warfsmann J."/>
            <person name="Weissenbach J."/>
            <person name="White D.D."/>
            <person name="White J.D."/>
            <person name="Wiley G.B."/>
            <person name="Wincker P."/>
            <person name="Xing Y."/>
            <person name="Yang L."/>
            <person name="Yao Z."/>
            <person name="Ying F."/>
            <person name="Zhai J."/>
            <person name="Zhou L."/>
            <person name="Zuber A."/>
            <person name="Denarie J."/>
            <person name="Dixon R.A."/>
            <person name="May G.D."/>
            <person name="Schwartz D.C."/>
            <person name="Rogers J."/>
            <person name="Quetier F."/>
            <person name="Town C.D."/>
            <person name="Roe B.A."/>
        </authorList>
    </citation>
    <scope>NUCLEOTIDE SEQUENCE [LARGE SCALE GENOMIC DNA]</scope>
    <source>
        <strain evidence="1">A17</strain>
        <strain evidence="2 3">cv. Jemalong A17</strain>
    </source>
</reference>
<evidence type="ECO:0000313" key="3">
    <source>
        <dbReference type="Proteomes" id="UP000002051"/>
    </source>
</evidence>